<evidence type="ECO:0000313" key="9">
    <source>
        <dbReference type="EMBL" id="OOR89257.1"/>
    </source>
</evidence>
<feature type="binding site" evidence="7">
    <location>
        <position position="174"/>
    </location>
    <ligand>
        <name>Zn(2+)</name>
        <dbReference type="ChEBI" id="CHEBI:29105"/>
    </ligand>
</feature>
<name>A0A1T0A0R0_9GAMM</name>
<evidence type="ECO:0000313" key="12">
    <source>
        <dbReference type="Proteomes" id="UP000255279"/>
    </source>
</evidence>
<evidence type="ECO:0000256" key="1">
    <source>
        <dbReference type="ARBA" id="ARBA00007957"/>
    </source>
</evidence>
<dbReference type="EMBL" id="UGQE01000004">
    <property type="protein sequence ID" value="STZ13866.1"/>
    <property type="molecule type" value="Genomic_DNA"/>
</dbReference>
<reference evidence="9 11" key="1">
    <citation type="submission" date="2017-02" db="EMBL/GenBank/DDBJ databases">
        <title>Draft genome sequence of Moraxella caviae CCUG 355 type strain.</title>
        <authorList>
            <person name="Engstrom-Jakobsson H."/>
            <person name="Salva-Serra F."/>
            <person name="Thorell K."/>
            <person name="Gonzales-Siles L."/>
            <person name="Karlsson R."/>
            <person name="Boulund F."/>
            <person name="Engstrand L."/>
            <person name="Moore E."/>
        </authorList>
    </citation>
    <scope>NUCLEOTIDE SEQUENCE [LARGE SCALE GENOMIC DNA]</scope>
    <source>
        <strain evidence="9 11">CCUG 355</strain>
    </source>
</reference>
<evidence type="ECO:0000313" key="10">
    <source>
        <dbReference type="EMBL" id="STZ13866.1"/>
    </source>
</evidence>
<accession>A0A1T0A0R0</accession>
<dbReference type="EMBL" id="MUXU01000040">
    <property type="protein sequence ID" value="OOR89257.1"/>
    <property type="molecule type" value="Genomic_DNA"/>
</dbReference>
<evidence type="ECO:0000313" key="11">
    <source>
        <dbReference type="Proteomes" id="UP000190435"/>
    </source>
</evidence>
<evidence type="ECO:0000256" key="4">
    <source>
        <dbReference type="ARBA" id="ARBA00023015"/>
    </source>
</evidence>
<dbReference type="InterPro" id="IPR002481">
    <property type="entry name" value="FUR"/>
</dbReference>
<gene>
    <name evidence="10" type="primary">zur</name>
    <name evidence="9" type="ORF">B0181_07305</name>
    <name evidence="10" type="ORF">NCTC10293_01445</name>
</gene>
<evidence type="ECO:0000256" key="7">
    <source>
        <dbReference type="PIRSR" id="PIRSR602481-1"/>
    </source>
</evidence>
<dbReference type="Proteomes" id="UP000190435">
    <property type="component" value="Unassembled WGS sequence"/>
</dbReference>
<dbReference type="InterPro" id="IPR036390">
    <property type="entry name" value="WH_DNA-bd_sf"/>
</dbReference>
<comment type="cofactor">
    <cofactor evidence="8">
        <name>Mn(2+)</name>
        <dbReference type="ChEBI" id="CHEBI:29035"/>
    </cofactor>
    <cofactor evidence="8">
        <name>Fe(2+)</name>
        <dbReference type="ChEBI" id="CHEBI:29033"/>
    </cofactor>
    <text evidence="8">Binds 1 Mn(2+) or Fe(2+) ion per subunit.</text>
</comment>
<comment type="cofactor">
    <cofactor evidence="7">
        <name>Zn(2+)</name>
        <dbReference type="ChEBI" id="CHEBI:29105"/>
    </cofactor>
    <text evidence="7">Binds 1 zinc ion per subunit.</text>
</comment>
<dbReference type="GO" id="GO:1900376">
    <property type="term" value="P:regulation of secondary metabolite biosynthetic process"/>
    <property type="evidence" value="ECO:0007669"/>
    <property type="project" value="TreeGrafter"/>
</dbReference>
<feature type="binding site" evidence="7">
    <location>
        <position position="134"/>
    </location>
    <ligand>
        <name>Zn(2+)</name>
        <dbReference type="ChEBI" id="CHEBI:29105"/>
    </ligand>
</feature>
<dbReference type="GO" id="GO:0000976">
    <property type="term" value="F:transcription cis-regulatory region binding"/>
    <property type="evidence" value="ECO:0007669"/>
    <property type="project" value="TreeGrafter"/>
</dbReference>
<dbReference type="GO" id="GO:0005829">
    <property type="term" value="C:cytosol"/>
    <property type="evidence" value="ECO:0007669"/>
    <property type="project" value="TreeGrafter"/>
</dbReference>
<dbReference type="PANTHER" id="PTHR33202">
    <property type="entry name" value="ZINC UPTAKE REGULATION PROTEIN"/>
    <property type="match status" value="1"/>
</dbReference>
<dbReference type="SUPFAM" id="SSF46785">
    <property type="entry name" value="Winged helix' DNA-binding domain"/>
    <property type="match status" value="1"/>
</dbReference>
<dbReference type="Pfam" id="PF01475">
    <property type="entry name" value="FUR"/>
    <property type="match status" value="1"/>
</dbReference>
<dbReference type="RefSeq" id="WP_078276855.1">
    <property type="nucleotide sequence ID" value="NZ_CAACXO010000021.1"/>
</dbReference>
<evidence type="ECO:0000256" key="2">
    <source>
        <dbReference type="ARBA" id="ARBA00022491"/>
    </source>
</evidence>
<evidence type="ECO:0000256" key="8">
    <source>
        <dbReference type="PIRSR" id="PIRSR602481-2"/>
    </source>
</evidence>
<keyword evidence="2" id="KW-0678">Repressor</keyword>
<sequence length="182" mass="20256">MSTTTRKTHPHFCDHAHHNHHHNVYSHDAATRLQEAKLLCGKRGVRFTPLREDVYSLILEADKPVGAYDLISALQDKRRQNGDHKNIAPPTVYRSLGFLLEEGLIHQLSAINAYIPCCHPRAAHTAAFLICKNCHSVEECSNLPVEGVLDFAANDAKFAVQESVIELLGLCRQCQAANTQTP</sequence>
<dbReference type="OrthoDB" id="9801127at2"/>
<keyword evidence="5" id="KW-0238">DNA-binding</keyword>
<comment type="similarity">
    <text evidence="1">Belongs to the Fur family.</text>
</comment>
<dbReference type="InterPro" id="IPR043135">
    <property type="entry name" value="Fur_C"/>
</dbReference>
<reference evidence="10 12" key="2">
    <citation type="submission" date="2018-06" db="EMBL/GenBank/DDBJ databases">
        <authorList>
            <consortium name="Pathogen Informatics"/>
            <person name="Doyle S."/>
        </authorList>
    </citation>
    <scope>NUCLEOTIDE SEQUENCE [LARGE SCALE GENOMIC DNA]</scope>
    <source>
        <strain evidence="10 12">NCTC10293</strain>
    </source>
</reference>
<protein>
    <submittedName>
        <fullName evidence="9">Fur family transcriptional regulator</fullName>
    </submittedName>
    <submittedName>
        <fullName evidence="10">Zinc uptake regulation protein</fullName>
    </submittedName>
</protein>
<dbReference type="Gene3D" id="3.30.1490.190">
    <property type="match status" value="1"/>
</dbReference>
<dbReference type="GO" id="GO:0003700">
    <property type="term" value="F:DNA-binding transcription factor activity"/>
    <property type="evidence" value="ECO:0007669"/>
    <property type="project" value="InterPro"/>
</dbReference>
<keyword evidence="8" id="KW-0408">Iron</keyword>
<dbReference type="PANTHER" id="PTHR33202:SF6">
    <property type="entry name" value="ZINC UPTAKE REGULATION PROTEIN"/>
    <property type="match status" value="1"/>
</dbReference>
<dbReference type="Proteomes" id="UP000255279">
    <property type="component" value="Unassembled WGS sequence"/>
</dbReference>
<keyword evidence="7" id="KW-0479">Metal-binding</keyword>
<proteinExistence type="inferred from homology"/>
<keyword evidence="11" id="KW-1185">Reference proteome</keyword>
<feature type="binding site" evidence="7">
    <location>
        <position position="131"/>
    </location>
    <ligand>
        <name>Zn(2+)</name>
        <dbReference type="ChEBI" id="CHEBI:29105"/>
    </ligand>
</feature>
<dbReference type="STRING" id="34060.B0181_07305"/>
<dbReference type="GO" id="GO:0008270">
    <property type="term" value="F:zinc ion binding"/>
    <property type="evidence" value="ECO:0007669"/>
    <property type="project" value="TreeGrafter"/>
</dbReference>
<dbReference type="GO" id="GO:0045892">
    <property type="term" value="P:negative regulation of DNA-templated transcription"/>
    <property type="evidence" value="ECO:0007669"/>
    <property type="project" value="TreeGrafter"/>
</dbReference>
<evidence type="ECO:0000256" key="6">
    <source>
        <dbReference type="ARBA" id="ARBA00023163"/>
    </source>
</evidence>
<keyword evidence="6" id="KW-0804">Transcription</keyword>
<dbReference type="Gene3D" id="1.10.10.10">
    <property type="entry name" value="Winged helix-like DNA-binding domain superfamily/Winged helix DNA-binding domain"/>
    <property type="match status" value="1"/>
</dbReference>
<evidence type="ECO:0000256" key="5">
    <source>
        <dbReference type="ARBA" id="ARBA00023125"/>
    </source>
</evidence>
<keyword evidence="3 7" id="KW-0862">Zinc</keyword>
<dbReference type="InterPro" id="IPR036388">
    <property type="entry name" value="WH-like_DNA-bd_sf"/>
</dbReference>
<evidence type="ECO:0000256" key="3">
    <source>
        <dbReference type="ARBA" id="ARBA00022833"/>
    </source>
</evidence>
<organism evidence="9 11">
    <name type="scientific">Moraxella caviae</name>
    <dbReference type="NCBI Taxonomy" id="34060"/>
    <lineage>
        <taxon>Bacteria</taxon>
        <taxon>Pseudomonadati</taxon>
        <taxon>Pseudomonadota</taxon>
        <taxon>Gammaproteobacteria</taxon>
        <taxon>Moraxellales</taxon>
        <taxon>Moraxellaceae</taxon>
        <taxon>Moraxella</taxon>
    </lineage>
</organism>
<feature type="binding site" evidence="8">
    <location>
        <position position="146"/>
    </location>
    <ligand>
        <name>Fe cation</name>
        <dbReference type="ChEBI" id="CHEBI:24875"/>
    </ligand>
</feature>
<dbReference type="AlphaFoldDB" id="A0A1T0A0R0"/>
<keyword evidence="4" id="KW-0805">Transcription regulation</keyword>
<feature type="binding site" evidence="7">
    <location>
        <position position="171"/>
    </location>
    <ligand>
        <name>Zn(2+)</name>
        <dbReference type="ChEBI" id="CHEBI:29105"/>
    </ligand>
</feature>